<dbReference type="AlphaFoldDB" id="A0AA35K0Y1"/>
<gene>
    <name evidence="1" type="ORF">PODLI_1B029730</name>
</gene>
<accession>A0AA35K0Y1</accession>
<keyword evidence="2" id="KW-1185">Reference proteome</keyword>
<evidence type="ECO:0000313" key="1">
    <source>
        <dbReference type="EMBL" id="CAI5768859.1"/>
    </source>
</evidence>
<sequence>MSFGCCFFPKRGFSRYTLGTLSGRRIKAPRGGEIWPALQDWPSAEVLRDFLCRCCQPRSCLASSPSRLPGGSYNTVGVLKPTTWAMLTQEPCKVGQDDSQFSVWNRGWRPLSSLRAIFAPEQPFRGHFPLIGGPENRVDGAMGLTLSFVQELPAFLGFFPATQKKPQEAARKCWKEGVVLGKFLRARDRDRKDLRANLAPGSEVSHPAVRVLGFHQGDPVSHPHAQEGCPVPSLDPLIISPPVLPHSVGKIKGDTHTHRFLRGRTRGP</sequence>
<dbReference type="EMBL" id="OX395127">
    <property type="protein sequence ID" value="CAI5768859.1"/>
    <property type="molecule type" value="Genomic_DNA"/>
</dbReference>
<organism evidence="1 2">
    <name type="scientific">Podarcis lilfordi</name>
    <name type="common">Lilford's wall lizard</name>
    <dbReference type="NCBI Taxonomy" id="74358"/>
    <lineage>
        <taxon>Eukaryota</taxon>
        <taxon>Metazoa</taxon>
        <taxon>Chordata</taxon>
        <taxon>Craniata</taxon>
        <taxon>Vertebrata</taxon>
        <taxon>Euteleostomi</taxon>
        <taxon>Lepidosauria</taxon>
        <taxon>Squamata</taxon>
        <taxon>Bifurcata</taxon>
        <taxon>Unidentata</taxon>
        <taxon>Episquamata</taxon>
        <taxon>Laterata</taxon>
        <taxon>Lacertibaenia</taxon>
        <taxon>Lacertidae</taxon>
        <taxon>Podarcis</taxon>
    </lineage>
</organism>
<proteinExistence type="predicted"/>
<name>A0AA35K0Y1_9SAUR</name>
<reference evidence="1" key="1">
    <citation type="submission" date="2022-12" db="EMBL/GenBank/DDBJ databases">
        <authorList>
            <person name="Alioto T."/>
            <person name="Alioto T."/>
            <person name="Gomez Garrido J."/>
        </authorList>
    </citation>
    <scope>NUCLEOTIDE SEQUENCE</scope>
</reference>
<evidence type="ECO:0000313" key="2">
    <source>
        <dbReference type="Proteomes" id="UP001178461"/>
    </source>
</evidence>
<protein>
    <submittedName>
        <fullName evidence="1">Uncharacterized protein</fullName>
    </submittedName>
</protein>
<dbReference type="Proteomes" id="UP001178461">
    <property type="component" value="Chromosome 2"/>
</dbReference>